<keyword evidence="3" id="KW-0540">Nuclease</keyword>
<dbReference type="InterPro" id="IPR011856">
    <property type="entry name" value="tRNA_endonuc-like_dom_sf"/>
</dbReference>
<dbReference type="InterPro" id="IPR011335">
    <property type="entry name" value="Restrct_endonuc-II-like"/>
</dbReference>
<sequence length="281" mass="31189">MVMTIPKYNDLFNPLLKAMHNLGSSASISEQEEEVAKILGLSDEDITKIQYRNCTVFSNRLAWARHYLKRYGLLNNSVRGIWALTPEGRKTENVSKAKVDRFVKKLGSKSEDSVDGALNNDKEPEEIAWQNVLLEKIKAVSPDAFERLCQRLLREAGFTQVEVTGKSGDGGIDGKGIIRIGGLLSFPIIFQCKRYQGSVSASVVRDFRGAMIGRAEKGLILTTGTFSPDAKKEAKRDGAPPVDLVDGQALAEKLRELRLGLVIKQKTIEDISVDDDFFRTL</sequence>
<dbReference type="InterPro" id="IPR007560">
    <property type="entry name" value="Restrct_endonuc_IV_Mrr"/>
</dbReference>
<dbReference type="EMBL" id="QZJZ01000105">
    <property type="protein sequence ID" value="RJP55913.1"/>
    <property type="molecule type" value="Genomic_DNA"/>
</dbReference>
<dbReference type="SUPFAM" id="SSF52980">
    <property type="entry name" value="Restriction endonuclease-like"/>
    <property type="match status" value="1"/>
</dbReference>
<dbReference type="PANTHER" id="PTHR30015:SF7">
    <property type="entry name" value="TYPE IV METHYL-DIRECTED RESTRICTION ENZYME ECOKMRR"/>
    <property type="match status" value="1"/>
</dbReference>
<dbReference type="PANTHER" id="PTHR30015">
    <property type="entry name" value="MRR RESTRICTION SYSTEM PROTEIN"/>
    <property type="match status" value="1"/>
</dbReference>
<organism evidence="3 4">
    <name type="scientific">Candidatus Auribacter fodinae</name>
    <dbReference type="NCBI Taxonomy" id="2093366"/>
    <lineage>
        <taxon>Bacteria</taxon>
        <taxon>Pseudomonadati</taxon>
        <taxon>Candidatus Auribacterota</taxon>
        <taxon>Candidatus Auribacteria</taxon>
        <taxon>Candidatus Auribacterales</taxon>
        <taxon>Candidatus Auribacteraceae</taxon>
        <taxon>Candidatus Auribacter</taxon>
    </lineage>
</organism>
<dbReference type="Pfam" id="PF04471">
    <property type="entry name" value="Mrr_cat"/>
    <property type="match status" value="1"/>
</dbReference>
<protein>
    <submittedName>
        <fullName evidence="3">Restriction endonuclease</fullName>
    </submittedName>
</protein>
<keyword evidence="3" id="KW-0255">Endonuclease</keyword>
<dbReference type="AlphaFoldDB" id="A0A3A4QTN4"/>
<reference evidence="3 4" key="1">
    <citation type="journal article" date="2017" name="ISME J.">
        <title>Energy and carbon metabolisms in a deep terrestrial subsurface fluid microbial community.</title>
        <authorList>
            <person name="Momper L."/>
            <person name="Jungbluth S.P."/>
            <person name="Lee M.D."/>
            <person name="Amend J.P."/>
        </authorList>
    </citation>
    <scope>NUCLEOTIDE SEQUENCE [LARGE SCALE GENOMIC DNA]</scope>
    <source>
        <strain evidence="3">SURF_26</strain>
    </source>
</reference>
<dbReference type="Proteomes" id="UP000266426">
    <property type="component" value="Unassembled WGS sequence"/>
</dbReference>
<dbReference type="Pfam" id="PF14338">
    <property type="entry name" value="Mrr_N"/>
    <property type="match status" value="1"/>
</dbReference>
<accession>A0A3A4QTN4</accession>
<evidence type="ECO:0000313" key="3">
    <source>
        <dbReference type="EMBL" id="RJP55913.1"/>
    </source>
</evidence>
<feature type="domain" description="Restriction system protein Mrr-like N-terminal" evidence="2">
    <location>
        <begin position="8"/>
        <end position="91"/>
    </location>
</feature>
<dbReference type="Gene3D" id="3.40.1350.10">
    <property type="match status" value="1"/>
</dbReference>
<feature type="domain" description="Restriction endonuclease type IV Mrr" evidence="1">
    <location>
        <begin position="137"/>
        <end position="252"/>
    </location>
</feature>
<dbReference type="InterPro" id="IPR052906">
    <property type="entry name" value="Type_IV_Methyl-Rstrct_Enzyme"/>
</dbReference>
<evidence type="ECO:0000259" key="1">
    <source>
        <dbReference type="Pfam" id="PF04471"/>
    </source>
</evidence>
<evidence type="ECO:0000313" key="4">
    <source>
        <dbReference type="Proteomes" id="UP000266426"/>
    </source>
</evidence>
<gene>
    <name evidence="3" type="ORF">C4541_13475</name>
</gene>
<dbReference type="GO" id="GO:0009307">
    <property type="term" value="P:DNA restriction-modification system"/>
    <property type="evidence" value="ECO:0007669"/>
    <property type="project" value="InterPro"/>
</dbReference>
<keyword evidence="3" id="KW-0378">Hydrolase</keyword>
<evidence type="ECO:0000259" key="2">
    <source>
        <dbReference type="Pfam" id="PF14338"/>
    </source>
</evidence>
<name>A0A3A4QTN4_9BACT</name>
<dbReference type="InterPro" id="IPR025745">
    <property type="entry name" value="Mrr-like_N_dom"/>
</dbReference>
<comment type="caution">
    <text evidence="3">The sequence shown here is derived from an EMBL/GenBank/DDBJ whole genome shotgun (WGS) entry which is preliminary data.</text>
</comment>
<dbReference type="GO" id="GO:0003677">
    <property type="term" value="F:DNA binding"/>
    <property type="evidence" value="ECO:0007669"/>
    <property type="project" value="InterPro"/>
</dbReference>
<dbReference type="GO" id="GO:0015666">
    <property type="term" value="F:restriction endodeoxyribonuclease activity"/>
    <property type="evidence" value="ECO:0007669"/>
    <property type="project" value="TreeGrafter"/>
</dbReference>
<proteinExistence type="predicted"/>